<evidence type="ECO:0000313" key="15">
    <source>
        <dbReference type="Proteomes" id="UP000292423"/>
    </source>
</evidence>
<comment type="similarity">
    <text evidence="2 10 12">Belongs to the GrpE family.</text>
</comment>
<reference evidence="14 15" key="1">
    <citation type="submission" date="2019-02" db="EMBL/GenBank/DDBJ databases">
        <title>Genomic Encyclopedia of Type Strains, Phase IV (KMG-IV): sequencing the most valuable type-strain genomes for metagenomic binning, comparative biology and taxonomic classification.</title>
        <authorList>
            <person name="Goeker M."/>
        </authorList>
    </citation>
    <scope>NUCLEOTIDE SEQUENCE [LARGE SCALE GENOMIC DNA]</scope>
    <source>
        <strain evidence="14 15">DSM 105135</strain>
    </source>
</reference>
<dbReference type="Proteomes" id="UP000292423">
    <property type="component" value="Unassembled WGS sequence"/>
</dbReference>
<dbReference type="PRINTS" id="PR00773">
    <property type="entry name" value="GRPEPROTEIN"/>
</dbReference>
<dbReference type="FunFam" id="2.30.22.10:FF:000001">
    <property type="entry name" value="Protein GrpE"/>
    <property type="match status" value="1"/>
</dbReference>
<organism evidence="14 15">
    <name type="scientific">Fluviicoccus keumensis</name>
    <dbReference type="NCBI Taxonomy" id="1435465"/>
    <lineage>
        <taxon>Bacteria</taxon>
        <taxon>Pseudomonadati</taxon>
        <taxon>Pseudomonadota</taxon>
        <taxon>Gammaproteobacteria</taxon>
        <taxon>Moraxellales</taxon>
        <taxon>Moraxellaceae</taxon>
        <taxon>Fluviicoccus</taxon>
    </lineage>
</organism>
<accession>A0A4Q7ZAV1</accession>
<evidence type="ECO:0000313" key="14">
    <source>
        <dbReference type="EMBL" id="RZU47700.1"/>
    </source>
</evidence>
<gene>
    <name evidence="10" type="primary">grpE</name>
    <name evidence="14" type="ORF">EV700_0667</name>
</gene>
<keyword evidence="15" id="KW-1185">Reference proteome</keyword>
<dbReference type="SUPFAM" id="SSF51064">
    <property type="entry name" value="Head domain of nucleotide exchange factor GrpE"/>
    <property type="match status" value="1"/>
</dbReference>
<dbReference type="GO" id="GO:0006457">
    <property type="term" value="P:protein folding"/>
    <property type="evidence" value="ECO:0007669"/>
    <property type="project" value="InterPro"/>
</dbReference>
<dbReference type="InterPro" id="IPR000740">
    <property type="entry name" value="GrpE"/>
</dbReference>
<keyword evidence="5 10" id="KW-0346">Stress response</keyword>
<evidence type="ECO:0000256" key="7">
    <source>
        <dbReference type="ARBA" id="ARBA00053401"/>
    </source>
</evidence>
<evidence type="ECO:0000256" key="6">
    <source>
        <dbReference type="ARBA" id="ARBA00023186"/>
    </source>
</evidence>
<evidence type="ECO:0000256" key="2">
    <source>
        <dbReference type="ARBA" id="ARBA00009054"/>
    </source>
</evidence>
<dbReference type="Gene3D" id="2.30.22.10">
    <property type="entry name" value="Head domain of nucleotide exchange factor GrpE"/>
    <property type="match status" value="1"/>
</dbReference>
<comment type="caution">
    <text evidence="14">The sequence shown here is derived from an EMBL/GenBank/DDBJ whole genome shotgun (WGS) entry which is preliminary data.</text>
</comment>
<evidence type="ECO:0000256" key="1">
    <source>
        <dbReference type="ARBA" id="ARBA00004496"/>
    </source>
</evidence>
<dbReference type="GO" id="GO:0005829">
    <property type="term" value="C:cytosol"/>
    <property type="evidence" value="ECO:0007669"/>
    <property type="project" value="TreeGrafter"/>
</dbReference>
<feature type="coiled-coil region" evidence="13">
    <location>
        <begin position="19"/>
        <end position="53"/>
    </location>
</feature>
<dbReference type="InterPro" id="IPR009012">
    <property type="entry name" value="GrpE_head"/>
</dbReference>
<dbReference type="InterPro" id="IPR013805">
    <property type="entry name" value="GrpE_CC"/>
</dbReference>
<dbReference type="CDD" id="cd00446">
    <property type="entry name" value="GrpE"/>
    <property type="match status" value="1"/>
</dbReference>
<evidence type="ECO:0000256" key="13">
    <source>
        <dbReference type="SAM" id="Coils"/>
    </source>
</evidence>
<evidence type="ECO:0000256" key="11">
    <source>
        <dbReference type="RuleBase" id="RU000639"/>
    </source>
</evidence>
<dbReference type="RefSeq" id="WP_130410921.1">
    <property type="nucleotide sequence ID" value="NZ_SHKX01000010.1"/>
</dbReference>
<comment type="function">
    <text evidence="7 10 11">Participates actively in the response to hyperosmotic and heat shock by preventing the aggregation of stress-denatured proteins, in association with DnaK and GrpE. It is the nucleotide exchange factor for DnaK and may function as a thermosensor. Unfolded proteins bind initially to DnaJ; upon interaction with the DnaJ-bound protein, DnaK hydrolyzes its bound ATP, resulting in the formation of a stable complex. GrpE releases ADP from DnaK; ATP binding to DnaK triggers the release of the substrate protein, thus completing the reaction cycle. Several rounds of ATP-dependent interactions between DnaJ, DnaK and GrpE are required for fully efficient folding.</text>
</comment>
<dbReference type="GO" id="GO:0051087">
    <property type="term" value="F:protein-folding chaperone binding"/>
    <property type="evidence" value="ECO:0007669"/>
    <property type="project" value="InterPro"/>
</dbReference>
<comment type="subunit">
    <text evidence="3 10">Homodimer.</text>
</comment>
<evidence type="ECO:0000256" key="12">
    <source>
        <dbReference type="RuleBase" id="RU004478"/>
    </source>
</evidence>
<evidence type="ECO:0000256" key="3">
    <source>
        <dbReference type="ARBA" id="ARBA00011738"/>
    </source>
</evidence>
<dbReference type="Pfam" id="PF01025">
    <property type="entry name" value="GrpE"/>
    <property type="match status" value="1"/>
</dbReference>
<dbReference type="GO" id="GO:0042803">
    <property type="term" value="F:protein homodimerization activity"/>
    <property type="evidence" value="ECO:0007669"/>
    <property type="project" value="InterPro"/>
</dbReference>
<dbReference type="PROSITE" id="PS01071">
    <property type="entry name" value="GRPE"/>
    <property type="match status" value="1"/>
</dbReference>
<dbReference type="HAMAP" id="MF_01151">
    <property type="entry name" value="GrpE"/>
    <property type="match status" value="1"/>
</dbReference>
<evidence type="ECO:0000256" key="10">
    <source>
        <dbReference type="HAMAP-Rule" id="MF_01151"/>
    </source>
</evidence>
<evidence type="ECO:0000256" key="9">
    <source>
        <dbReference type="ARBA" id="ARBA00076414"/>
    </source>
</evidence>
<keyword evidence="6 10" id="KW-0143">Chaperone</keyword>
<name>A0A4Q7ZAV1_9GAMM</name>
<comment type="subcellular location">
    <subcellularLocation>
        <location evidence="1 10">Cytoplasm</location>
    </subcellularLocation>
</comment>
<dbReference type="NCBIfam" id="NF010748">
    <property type="entry name" value="PRK14150.1"/>
    <property type="match status" value="1"/>
</dbReference>
<dbReference type="OrthoDB" id="9789811at2"/>
<evidence type="ECO:0000256" key="5">
    <source>
        <dbReference type="ARBA" id="ARBA00023016"/>
    </source>
</evidence>
<dbReference type="EMBL" id="SHKX01000010">
    <property type="protein sequence ID" value="RZU47700.1"/>
    <property type="molecule type" value="Genomic_DNA"/>
</dbReference>
<dbReference type="GO" id="GO:0000774">
    <property type="term" value="F:adenyl-nucleotide exchange factor activity"/>
    <property type="evidence" value="ECO:0007669"/>
    <property type="project" value="InterPro"/>
</dbReference>
<dbReference type="PANTHER" id="PTHR21237">
    <property type="entry name" value="GRPE PROTEIN"/>
    <property type="match status" value="1"/>
</dbReference>
<evidence type="ECO:0000256" key="8">
    <source>
        <dbReference type="ARBA" id="ARBA00072274"/>
    </source>
</evidence>
<dbReference type="SUPFAM" id="SSF58014">
    <property type="entry name" value="Coiled-coil domain of nucleotide exchange factor GrpE"/>
    <property type="match status" value="1"/>
</dbReference>
<sequence length="176" mass="19197">MADQQTPETENPAADEGHIEIMETDVEVLSARVAELEAQLKDAQLRAQAEIRNIQMRAEREVSNAHKFGVEKFAASLLDVIDNFERALAAAPQDDATKSLVEGLQLTHRVFLDALKKFQVEQVDPAGQPFNAEHHQAVATQPAGNGTAANTVVNVFQKGYTLSGRLLRPAMVVVAQ</sequence>
<protein>
    <recommendedName>
        <fullName evidence="8 10">Protein GrpE</fullName>
    </recommendedName>
    <alternativeName>
        <fullName evidence="9 10">HSP-70 cofactor</fullName>
    </alternativeName>
</protein>
<evidence type="ECO:0000256" key="4">
    <source>
        <dbReference type="ARBA" id="ARBA00022490"/>
    </source>
</evidence>
<keyword evidence="4 10" id="KW-0963">Cytoplasm</keyword>
<dbReference type="NCBIfam" id="NF010738">
    <property type="entry name" value="PRK14140.1"/>
    <property type="match status" value="1"/>
</dbReference>
<dbReference type="Gene3D" id="3.90.20.20">
    <property type="match status" value="1"/>
</dbReference>
<dbReference type="AlphaFoldDB" id="A0A4Q7ZAV1"/>
<dbReference type="GO" id="GO:0051082">
    <property type="term" value="F:unfolded protein binding"/>
    <property type="evidence" value="ECO:0007669"/>
    <property type="project" value="TreeGrafter"/>
</dbReference>
<keyword evidence="13" id="KW-0175">Coiled coil</keyword>
<proteinExistence type="inferred from homology"/>
<dbReference type="PANTHER" id="PTHR21237:SF23">
    <property type="entry name" value="GRPE PROTEIN HOMOLOG, MITOCHONDRIAL"/>
    <property type="match status" value="1"/>
</dbReference>